<proteinExistence type="predicted"/>
<reference evidence="1 2" key="1">
    <citation type="submission" date="2018-06" db="EMBL/GenBank/DDBJ databases">
        <title>Genomic Encyclopedia of Type Strains, Phase III (KMG-III): the genomes of soil and plant-associated and newly described type strains.</title>
        <authorList>
            <person name="Whitman W."/>
        </authorList>
    </citation>
    <scope>NUCLEOTIDE SEQUENCE [LARGE SCALE GENOMIC DNA]</scope>
    <source>
        <strain evidence="1 2">JC5</strain>
    </source>
</reference>
<sequence length="286" mass="32052">MSQEKSADTLYDTFKAFAEKYQLEDPPEILRWWSNIEDEGVGNEAVAQLKSIIERMMQPPELSSPIPEGTSEENAAEVLAKIPGSLQAIVDDQLDIAGQYTALFNLVPDEVSDTSLEEIRNFANAEPAKAFEAFDAEGLAPVAALKDMPEELAEFVQANIALHMAGLTKAASLLQKLFVERTYVTHNQGFQELITDMTKHLGAAEVSGTHAKKGVENRHAKNRQRKDYAISLYRKKPYQNPSQARTLHYPAIEAYANSIDHPFSSEYQGMQTVYKWFLEAERIKGR</sequence>
<dbReference type="EMBL" id="QJSY01000020">
    <property type="protein sequence ID" value="PYE57569.1"/>
    <property type="molecule type" value="Genomic_DNA"/>
</dbReference>
<evidence type="ECO:0000313" key="1">
    <source>
        <dbReference type="EMBL" id="PYE57569.1"/>
    </source>
</evidence>
<accession>A0ABX5PLV5</accession>
<keyword evidence="2" id="KW-1185">Reference proteome</keyword>
<comment type="caution">
    <text evidence="1">The sequence shown here is derived from an EMBL/GenBank/DDBJ whole genome shotgun (WGS) entry which is preliminary data.</text>
</comment>
<dbReference type="RefSeq" id="WP_101057722.1">
    <property type="nucleotide sequence ID" value="NZ_BMXX01000053.1"/>
</dbReference>
<dbReference type="Proteomes" id="UP000247584">
    <property type="component" value="Unassembled WGS sequence"/>
</dbReference>
<protein>
    <submittedName>
        <fullName evidence="1">Uncharacterized protein</fullName>
    </submittedName>
</protein>
<gene>
    <name evidence="1" type="ORF">C8J23_12019</name>
</gene>
<name>A0ABX5PLV5_9GAMM</name>
<organism evidence="1 2">
    <name type="scientific">Shewanella chilikensis</name>
    <dbReference type="NCBI Taxonomy" id="558541"/>
    <lineage>
        <taxon>Bacteria</taxon>
        <taxon>Pseudomonadati</taxon>
        <taxon>Pseudomonadota</taxon>
        <taxon>Gammaproteobacteria</taxon>
        <taxon>Alteromonadales</taxon>
        <taxon>Shewanellaceae</taxon>
        <taxon>Shewanella</taxon>
    </lineage>
</organism>
<evidence type="ECO:0000313" key="2">
    <source>
        <dbReference type="Proteomes" id="UP000247584"/>
    </source>
</evidence>